<dbReference type="OrthoDB" id="10683872at2759"/>
<sequence length="563" mass="59455">IQVQVRPDGDSKQPAGLQLVNVQRNLKPAPPRVILSQQIRMATSGPQMLRAGQHPSQQSLRSAGHSVGQSLGPSMAVGLNHVGPISAVHPGGGPHRIVSSTPPPPMSSAHQHMYYTHSNSSHATISSHHSGASNNSQHGQPGIHLADGPHPSLSRHGHSHSGVHSAHPSQSQVHGGHHPGTHGGHHPAHSSQQYVPFYHRYPAPSGYHPSGGLSAVMSSPSPVIGNQHQHAGAGSPSAVSMYERPMATSPGESTYSGQPLPPWGRFSAISPYVHLAHRVPVRTMGSTWDRGGPQGGGGVMSMGPGGPPRAMRIPAATAPNSMLHSPAAMHSQSRMVHPHPSHVSRTTMMMRATGVNERVHQQHHQTTSSSPAVMTILPVSGIGSQIVRGNGALTGGGGVPSSSTSLSSSGVAVAAMAGAGSASTGGAGEPPGHRREDTLPPSSRVTCHVPRVQNTITFQPIRPGTLIMRHDQSGQIQLVNMTLPAAQQRVTTIPVTTTTAPQVARRPAPPTQVGPLTNSRRKKHQERINHHNRVALNHNDKNEQQQHKKAYYPHYITLKHSRK</sequence>
<keyword evidence="3" id="KW-1185">Reference proteome</keyword>
<gene>
    <name evidence="2" type="ORF">BIW11_13223</name>
</gene>
<dbReference type="AlphaFoldDB" id="A0A1V9X367"/>
<dbReference type="InParanoid" id="A0A1V9X367"/>
<dbReference type="EMBL" id="MNPL01026685">
    <property type="protein sequence ID" value="OQR67927.1"/>
    <property type="molecule type" value="Genomic_DNA"/>
</dbReference>
<dbReference type="Proteomes" id="UP000192247">
    <property type="component" value="Unassembled WGS sequence"/>
</dbReference>
<proteinExistence type="predicted"/>
<evidence type="ECO:0000313" key="3">
    <source>
        <dbReference type="Proteomes" id="UP000192247"/>
    </source>
</evidence>
<feature type="compositionally biased region" description="Polar residues" evidence="1">
    <location>
        <begin position="216"/>
        <end position="229"/>
    </location>
</feature>
<reference evidence="2 3" key="1">
    <citation type="journal article" date="2017" name="Gigascience">
        <title>Draft genome of the honey bee ectoparasitic mite, Tropilaelaps mercedesae, is shaped by the parasitic life history.</title>
        <authorList>
            <person name="Dong X."/>
            <person name="Armstrong S.D."/>
            <person name="Xia D."/>
            <person name="Makepeace B.L."/>
            <person name="Darby A.C."/>
            <person name="Kadowaki T."/>
        </authorList>
    </citation>
    <scope>NUCLEOTIDE SEQUENCE [LARGE SCALE GENOMIC DNA]</scope>
    <source>
        <strain evidence="2">Wuxi-XJTLU</strain>
    </source>
</reference>
<comment type="caution">
    <text evidence="2">The sequence shown here is derived from an EMBL/GenBank/DDBJ whole genome shotgun (WGS) entry which is preliminary data.</text>
</comment>
<feature type="region of interest" description="Disordered" evidence="1">
    <location>
        <begin position="212"/>
        <end position="257"/>
    </location>
</feature>
<feature type="compositionally biased region" description="Polar residues" evidence="1">
    <location>
        <begin position="116"/>
        <end position="139"/>
    </location>
</feature>
<evidence type="ECO:0000256" key="1">
    <source>
        <dbReference type="SAM" id="MobiDB-lite"/>
    </source>
</evidence>
<accession>A0A1V9X367</accession>
<protein>
    <submittedName>
        <fullName evidence="2">Uncharacterized protein</fullName>
    </submittedName>
</protein>
<feature type="non-terminal residue" evidence="2">
    <location>
        <position position="1"/>
    </location>
</feature>
<feature type="compositionally biased region" description="Basic residues" evidence="1">
    <location>
        <begin position="175"/>
        <end position="188"/>
    </location>
</feature>
<name>A0A1V9X367_9ACAR</name>
<feature type="region of interest" description="Disordered" evidence="1">
    <location>
        <begin position="420"/>
        <end position="445"/>
    </location>
</feature>
<feature type="region of interest" description="Disordered" evidence="1">
    <location>
        <begin position="47"/>
        <end position="191"/>
    </location>
</feature>
<organism evidence="2 3">
    <name type="scientific">Tropilaelaps mercedesae</name>
    <dbReference type="NCBI Taxonomy" id="418985"/>
    <lineage>
        <taxon>Eukaryota</taxon>
        <taxon>Metazoa</taxon>
        <taxon>Ecdysozoa</taxon>
        <taxon>Arthropoda</taxon>
        <taxon>Chelicerata</taxon>
        <taxon>Arachnida</taxon>
        <taxon>Acari</taxon>
        <taxon>Parasitiformes</taxon>
        <taxon>Mesostigmata</taxon>
        <taxon>Gamasina</taxon>
        <taxon>Dermanyssoidea</taxon>
        <taxon>Laelapidae</taxon>
        <taxon>Tropilaelaps</taxon>
    </lineage>
</organism>
<feature type="compositionally biased region" description="Polar residues" evidence="1">
    <location>
        <begin position="54"/>
        <end position="72"/>
    </location>
</feature>
<feature type="compositionally biased region" description="Low complexity" evidence="1">
    <location>
        <begin position="497"/>
        <end position="506"/>
    </location>
</feature>
<evidence type="ECO:0000313" key="2">
    <source>
        <dbReference type="EMBL" id="OQR67927.1"/>
    </source>
</evidence>
<feature type="region of interest" description="Disordered" evidence="1">
    <location>
        <begin position="497"/>
        <end position="526"/>
    </location>
</feature>